<dbReference type="Proteomes" id="UP001180825">
    <property type="component" value="Unassembled WGS sequence"/>
</dbReference>
<evidence type="ECO:0000313" key="1">
    <source>
        <dbReference type="EMBL" id="MDR7331737.1"/>
    </source>
</evidence>
<protein>
    <recommendedName>
        <fullName evidence="3">DUF2256 domain-containing protein</fullName>
    </recommendedName>
</protein>
<keyword evidence="2" id="KW-1185">Reference proteome</keyword>
<organism evidence="1 2">
    <name type="scientific">Roseateles asaccharophilus</name>
    <dbReference type="NCBI Taxonomy" id="582607"/>
    <lineage>
        <taxon>Bacteria</taxon>
        <taxon>Pseudomonadati</taxon>
        <taxon>Pseudomonadota</taxon>
        <taxon>Betaproteobacteria</taxon>
        <taxon>Burkholderiales</taxon>
        <taxon>Sphaerotilaceae</taxon>
        <taxon>Roseateles</taxon>
    </lineage>
</organism>
<gene>
    <name evidence="1" type="ORF">J2X21_000849</name>
</gene>
<sequence>MSAGPSTATVPRPPHAVCVATGHRWAARWREGVLIVWRCQRCGLERKA</sequence>
<evidence type="ECO:0008006" key="3">
    <source>
        <dbReference type="Google" id="ProtNLM"/>
    </source>
</evidence>
<accession>A0ABU2A5G3</accession>
<comment type="caution">
    <text evidence="1">The sequence shown here is derived from an EMBL/GenBank/DDBJ whole genome shotgun (WGS) entry which is preliminary data.</text>
</comment>
<dbReference type="EMBL" id="JAVDXV010000001">
    <property type="protein sequence ID" value="MDR7331737.1"/>
    <property type="molecule type" value="Genomic_DNA"/>
</dbReference>
<reference evidence="1 2" key="1">
    <citation type="submission" date="2023-07" db="EMBL/GenBank/DDBJ databases">
        <title>Sorghum-associated microbial communities from plants grown in Nebraska, USA.</title>
        <authorList>
            <person name="Schachtman D."/>
        </authorList>
    </citation>
    <scope>NUCLEOTIDE SEQUENCE [LARGE SCALE GENOMIC DNA]</scope>
    <source>
        <strain evidence="1 2">BE316</strain>
    </source>
</reference>
<name>A0ABU2A5G3_9BURK</name>
<dbReference type="RefSeq" id="WP_310325257.1">
    <property type="nucleotide sequence ID" value="NZ_JAVDXV010000001.1"/>
</dbReference>
<proteinExistence type="predicted"/>
<evidence type="ECO:0000313" key="2">
    <source>
        <dbReference type="Proteomes" id="UP001180825"/>
    </source>
</evidence>